<protein>
    <submittedName>
        <fullName evidence="2">Uncharacterized protein</fullName>
    </submittedName>
</protein>
<dbReference type="Proteomes" id="UP001642484">
    <property type="component" value="Unassembled WGS sequence"/>
</dbReference>
<feature type="compositionally biased region" description="Basic and acidic residues" evidence="1">
    <location>
        <begin position="438"/>
        <end position="448"/>
    </location>
</feature>
<feature type="compositionally biased region" description="Basic and acidic residues" evidence="1">
    <location>
        <begin position="511"/>
        <end position="525"/>
    </location>
</feature>
<feature type="compositionally biased region" description="Basic and acidic residues" evidence="1">
    <location>
        <begin position="295"/>
        <end position="322"/>
    </location>
</feature>
<proteinExistence type="predicted"/>
<evidence type="ECO:0000256" key="1">
    <source>
        <dbReference type="SAM" id="MobiDB-lite"/>
    </source>
</evidence>
<dbReference type="EMBL" id="CAXAMN010001113">
    <property type="protein sequence ID" value="CAK8992317.1"/>
    <property type="molecule type" value="Genomic_DNA"/>
</dbReference>
<evidence type="ECO:0000313" key="2">
    <source>
        <dbReference type="EMBL" id="CAK8992317.1"/>
    </source>
</evidence>
<accession>A0ABP0HR14</accession>
<gene>
    <name evidence="2" type="ORF">CCMP2556_LOCUS2807</name>
</gene>
<feature type="region of interest" description="Disordered" evidence="1">
    <location>
        <begin position="506"/>
        <end position="527"/>
    </location>
</feature>
<feature type="compositionally biased region" description="Low complexity" evidence="1">
    <location>
        <begin position="98"/>
        <end position="109"/>
    </location>
</feature>
<feature type="region of interest" description="Disordered" evidence="1">
    <location>
        <begin position="295"/>
        <end position="339"/>
    </location>
</feature>
<reference evidence="2 3" key="1">
    <citation type="submission" date="2024-02" db="EMBL/GenBank/DDBJ databases">
        <authorList>
            <person name="Chen Y."/>
            <person name="Shah S."/>
            <person name="Dougan E. K."/>
            <person name="Thang M."/>
            <person name="Chan C."/>
        </authorList>
    </citation>
    <scope>NUCLEOTIDE SEQUENCE [LARGE SCALE GENOMIC DNA]</scope>
</reference>
<feature type="region of interest" description="Disordered" evidence="1">
    <location>
        <begin position="434"/>
        <end position="492"/>
    </location>
</feature>
<keyword evidence="3" id="KW-1185">Reference proteome</keyword>
<feature type="region of interest" description="Disordered" evidence="1">
    <location>
        <begin position="87"/>
        <end position="109"/>
    </location>
</feature>
<sequence>MAPSTCDAMPFNHWFTWAFQLKAGDELWYRRCEGGNVQALVLETCPQSNSCWVEYYIERPGGGRQHRRALVKLEDLARIQFEQDISSQSEADPNYGASQESVTTSEETSEAISEIYDANARREKAYSMVVEDEASKERRRSRAFSMLFAEERNRAYSMLFADERRRSRAQSMLFAEERRRSRAQSMLFAEERRRSRAQSMLFAEERSRAQSMVCAEERSRAQSMVCAEERNRAYSMLFADPRSSALSMVTEGELSSVPEDSELRYKRAVSMIFSDGSGERQVSEASLPSIIECDVKDSSDDSEEGLKRITEGSEDFRDESSSDARSTAPDSEGAQGAFQPTYGEEISWPSALWTMPQLVGLEPENVEVFCGSSTDSCMNCAKPLAGHSVSKVANEMSELCKILQMRATFLEAEEGGSLDFDGEGLSAQAWVYTPSPEESDKSGEEMDPCKAFGEDQEDEPKSSEDVQEEEVVKEEGASEEAGSAEETEKPKKKVGLVARAWAMLGCQSGMKSEKPPEKTSPEKAPQRIAALRPLGMLGMVMERSSVDWSFISPNVISDKM</sequence>
<evidence type="ECO:0000313" key="3">
    <source>
        <dbReference type="Proteomes" id="UP001642484"/>
    </source>
</evidence>
<organism evidence="2 3">
    <name type="scientific">Durusdinium trenchii</name>
    <dbReference type="NCBI Taxonomy" id="1381693"/>
    <lineage>
        <taxon>Eukaryota</taxon>
        <taxon>Sar</taxon>
        <taxon>Alveolata</taxon>
        <taxon>Dinophyceae</taxon>
        <taxon>Suessiales</taxon>
        <taxon>Symbiodiniaceae</taxon>
        <taxon>Durusdinium</taxon>
    </lineage>
</organism>
<comment type="caution">
    <text evidence="2">The sequence shown here is derived from an EMBL/GenBank/DDBJ whole genome shotgun (WGS) entry which is preliminary data.</text>
</comment>
<name>A0ABP0HR14_9DINO</name>